<organism evidence="3 4">
    <name type="scientific">Ilumatobacter coccineus (strain NBRC 103263 / KCTC 29153 / YM16-304)</name>
    <dbReference type="NCBI Taxonomy" id="1313172"/>
    <lineage>
        <taxon>Bacteria</taxon>
        <taxon>Bacillati</taxon>
        <taxon>Actinomycetota</taxon>
        <taxon>Acidimicrobiia</taxon>
        <taxon>Acidimicrobiales</taxon>
        <taxon>Ilumatobacteraceae</taxon>
        <taxon>Ilumatobacter</taxon>
    </lineage>
</organism>
<name>A0A6C7EA59_ILUCY</name>
<dbReference type="RefSeq" id="WP_015440755.1">
    <property type="nucleotide sequence ID" value="NC_020520.1"/>
</dbReference>
<keyword evidence="4" id="KW-1185">Reference proteome</keyword>
<comment type="similarity">
    <text evidence="1">Belongs to the AHA1 family.</text>
</comment>
<dbReference type="KEGG" id="aym:YM304_11940"/>
<dbReference type="Proteomes" id="UP000011863">
    <property type="component" value="Chromosome"/>
</dbReference>
<protein>
    <recommendedName>
        <fullName evidence="2">Activator of Hsp90 ATPase homologue 1/2-like C-terminal domain-containing protein</fullName>
    </recommendedName>
</protein>
<dbReference type="EMBL" id="AP012057">
    <property type="protein sequence ID" value="BAN01508.1"/>
    <property type="molecule type" value="Genomic_DNA"/>
</dbReference>
<feature type="domain" description="Activator of Hsp90 ATPase homologue 1/2-like C-terminal" evidence="2">
    <location>
        <begin position="26"/>
        <end position="136"/>
    </location>
</feature>
<evidence type="ECO:0000313" key="3">
    <source>
        <dbReference type="EMBL" id="BAN01508.1"/>
    </source>
</evidence>
<evidence type="ECO:0000259" key="2">
    <source>
        <dbReference type="Pfam" id="PF08327"/>
    </source>
</evidence>
<dbReference type="InterPro" id="IPR023393">
    <property type="entry name" value="START-like_dom_sf"/>
</dbReference>
<dbReference type="OrthoDB" id="9803476at2"/>
<evidence type="ECO:0000313" key="4">
    <source>
        <dbReference type="Proteomes" id="UP000011863"/>
    </source>
</evidence>
<dbReference type="SUPFAM" id="SSF55961">
    <property type="entry name" value="Bet v1-like"/>
    <property type="match status" value="1"/>
</dbReference>
<evidence type="ECO:0000256" key="1">
    <source>
        <dbReference type="ARBA" id="ARBA00006817"/>
    </source>
</evidence>
<sequence length="161" mass="18315">MHDDQNGEVTESNGRRVLRFVRRFPAAPTEVWSAITEPERMARWAYPGTIELRVGGAVRFDYGEQGEGNGVVLACVEHSLLEYEWGEGSDQWHIRYELVDDGEGGTVLTFDHFLPDPSNAEFAAGWHWHLERLGEIVVGRETADVQSDDRFLALMEMYSSR</sequence>
<proteinExistence type="inferred from homology"/>
<accession>A0A6C7EA59</accession>
<dbReference type="CDD" id="cd08899">
    <property type="entry name" value="SRPBCC_CalC_Aha1-like_6"/>
    <property type="match status" value="1"/>
</dbReference>
<dbReference type="InterPro" id="IPR013538">
    <property type="entry name" value="ASHA1/2-like_C"/>
</dbReference>
<gene>
    <name evidence="3" type="ORF">YM304_11940</name>
</gene>
<dbReference type="AlphaFoldDB" id="A0A6C7EA59"/>
<dbReference type="Gene3D" id="3.30.530.20">
    <property type="match status" value="1"/>
</dbReference>
<dbReference type="Pfam" id="PF08327">
    <property type="entry name" value="AHSA1"/>
    <property type="match status" value="1"/>
</dbReference>
<reference evidence="3 4" key="1">
    <citation type="journal article" date="2013" name="Int. J. Syst. Evol. Microbiol.">
        <title>Ilumatobacter nonamiense sp. nov. and Ilumatobacter coccineum sp. nov., isolated from seashore sand.</title>
        <authorList>
            <person name="Matsumoto A."/>
            <person name="Kasai H."/>
            <person name="Matsuo Y."/>
            <person name="Shizuri Y."/>
            <person name="Ichikawa N."/>
            <person name="Fujita N."/>
            <person name="Omura S."/>
            <person name="Takahashi Y."/>
        </authorList>
    </citation>
    <scope>NUCLEOTIDE SEQUENCE [LARGE SCALE GENOMIC DNA]</scope>
    <source>
        <strain evidence="4">NBRC 103263 / KCTC 29153 / YM16-304</strain>
    </source>
</reference>